<comment type="caution">
    <text evidence="1">The sequence shown here is derived from an EMBL/GenBank/DDBJ whole genome shotgun (WGS) entry which is preliminary data.</text>
</comment>
<evidence type="ECO:0000313" key="1">
    <source>
        <dbReference type="EMBL" id="MEQ2237043.1"/>
    </source>
</evidence>
<name>A0ABV0TYP6_9TELE</name>
<protein>
    <submittedName>
        <fullName evidence="1">Uncharacterized protein</fullName>
    </submittedName>
</protein>
<sequence length="75" mass="8315">MYPKALERTKSSSFCFNGKLPVLPEDMAPRSNYPHCQELFLKDPSHILTSSGYESFSAHSSVQQTHSPICSTPGI</sequence>
<accession>A0ABV0TYP6</accession>
<reference evidence="1 2" key="1">
    <citation type="submission" date="2021-06" db="EMBL/GenBank/DDBJ databases">
        <authorList>
            <person name="Palmer J.M."/>
        </authorList>
    </citation>
    <scope>NUCLEOTIDE SEQUENCE [LARGE SCALE GENOMIC DNA]</scope>
    <source>
        <strain evidence="2">if_2019</strain>
        <tissue evidence="1">Muscle</tissue>
    </source>
</reference>
<evidence type="ECO:0000313" key="2">
    <source>
        <dbReference type="Proteomes" id="UP001482620"/>
    </source>
</evidence>
<organism evidence="1 2">
    <name type="scientific">Ilyodon furcidens</name>
    <name type="common">goldbreast splitfin</name>
    <dbReference type="NCBI Taxonomy" id="33524"/>
    <lineage>
        <taxon>Eukaryota</taxon>
        <taxon>Metazoa</taxon>
        <taxon>Chordata</taxon>
        <taxon>Craniata</taxon>
        <taxon>Vertebrata</taxon>
        <taxon>Euteleostomi</taxon>
        <taxon>Actinopterygii</taxon>
        <taxon>Neopterygii</taxon>
        <taxon>Teleostei</taxon>
        <taxon>Neoteleostei</taxon>
        <taxon>Acanthomorphata</taxon>
        <taxon>Ovalentaria</taxon>
        <taxon>Atherinomorphae</taxon>
        <taxon>Cyprinodontiformes</taxon>
        <taxon>Goodeidae</taxon>
        <taxon>Ilyodon</taxon>
    </lineage>
</organism>
<dbReference type="EMBL" id="JAHRIQ010048222">
    <property type="protein sequence ID" value="MEQ2237043.1"/>
    <property type="molecule type" value="Genomic_DNA"/>
</dbReference>
<proteinExistence type="predicted"/>
<keyword evidence="2" id="KW-1185">Reference proteome</keyword>
<gene>
    <name evidence="1" type="ORF">ILYODFUR_019021</name>
</gene>
<dbReference type="Proteomes" id="UP001482620">
    <property type="component" value="Unassembled WGS sequence"/>
</dbReference>